<evidence type="ECO:0000256" key="1">
    <source>
        <dbReference type="ARBA" id="ARBA00001625"/>
    </source>
</evidence>
<proteinExistence type="predicted"/>
<dbReference type="InterPro" id="IPR050725">
    <property type="entry name" value="CysQ/Inositol_MonoPase"/>
</dbReference>
<dbReference type="GO" id="GO:0008441">
    <property type="term" value="F:3'(2'),5'-bisphosphate nucleotidase activity"/>
    <property type="evidence" value="ECO:0007669"/>
    <property type="project" value="UniProtKB-EC"/>
</dbReference>
<gene>
    <name evidence="8" type="ORF">A2731_00705</name>
</gene>
<protein>
    <recommendedName>
        <fullName evidence="4">3'(2'),5-bisphosphonucleoside 3'(2')-phosphohydrolase</fullName>
    </recommendedName>
    <alternativeName>
        <fullName evidence="6">3'-phosphoadenosine 5'-phosphate phosphatase</fullName>
    </alternativeName>
    <alternativeName>
        <fullName evidence="5">DPNPase</fullName>
    </alternativeName>
</protein>
<evidence type="ECO:0000256" key="5">
    <source>
        <dbReference type="ARBA" id="ARBA00042530"/>
    </source>
</evidence>
<dbReference type="GO" id="GO:0046872">
    <property type="term" value="F:metal ion binding"/>
    <property type="evidence" value="ECO:0007669"/>
    <property type="project" value="UniProtKB-KW"/>
</dbReference>
<accession>A0A1G1XXN5</accession>
<dbReference type="GO" id="GO:0046854">
    <property type="term" value="P:phosphatidylinositol phosphate biosynthetic process"/>
    <property type="evidence" value="ECO:0007669"/>
    <property type="project" value="InterPro"/>
</dbReference>
<dbReference type="Gene3D" id="3.30.540.10">
    <property type="entry name" value="Fructose-1,6-Bisphosphatase, subunit A, domain 1"/>
    <property type="match status" value="1"/>
</dbReference>
<dbReference type="InterPro" id="IPR020583">
    <property type="entry name" value="Inositol_monoP_metal-BS"/>
</dbReference>
<keyword evidence="3 7" id="KW-0460">Magnesium</keyword>
<evidence type="ECO:0000256" key="6">
    <source>
        <dbReference type="ARBA" id="ARBA00044544"/>
    </source>
</evidence>
<keyword evidence="2 7" id="KW-0479">Metal-binding</keyword>
<dbReference type="Proteomes" id="UP000176241">
    <property type="component" value="Unassembled WGS sequence"/>
</dbReference>
<evidence type="ECO:0000256" key="7">
    <source>
        <dbReference type="PIRSR" id="PIRSR600760-2"/>
    </source>
</evidence>
<comment type="cofactor">
    <cofactor evidence="7">
        <name>Mg(2+)</name>
        <dbReference type="ChEBI" id="CHEBI:18420"/>
    </cofactor>
</comment>
<evidence type="ECO:0000313" key="8">
    <source>
        <dbReference type="EMBL" id="OGY44829.1"/>
    </source>
</evidence>
<reference evidence="8 9" key="1">
    <citation type="journal article" date="2016" name="Nat. Commun.">
        <title>Thousands of microbial genomes shed light on interconnected biogeochemical processes in an aquifer system.</title>
        <authorList>
            <person name="Anantharaman K."/>
            <person name="Brown C.T."/>
            <person name="Hug L.A."/>
            <person name="Sharon I."/>
            <person name="Castelle C.J."/>
            <person name="Probst A.J."/>
            <person name="Thomas B.C."/>
            <person name="Singh A."/>
            <person name="Wilkins M.J."/>
            <person name="Karaoz U."/>
            <person name="Brodie E.L."/>
            <person name="Williams K.H."/>
            <person name="Hubbard S.S."/>
            <person name="Banfield J.F."/>
        </authorList>
    </citation>
    <scope>NUCLEOTIDE SEQUENCE [LARGE SCALE GENOMIC DNA]</scope>
</reference>
<feature type="binding site" evidence="7">
    <location>
        <position position="92"/>
    </location>
    <ligand>
        <name>Mg(2+)</name>
        <dbReference type="ChEBI" id="CHEBI:18420"/>
        <label>1</label>
        <note>catalytic</note>
    </ligand>
</feature>
<dbReference type="PROSITE" id="PS00630">
    <property type="entry name" value="IMP_2"/>
    <property type="match status" value="1"/>
</dbReference>
<name>A0A1G1XXN5_9BACT</name>
<evidence type="ECO:0000256" key="2">
    <source>
        <dbReference type="ARBA" id="ARBA00022723"/>
    </source>
</evidence>
<evidence type="ECO:0000313" key="9">
    <source>
        <dbReference type="Proteomes" id="UP000176241"/>
    </source>
</evidence>
<dbReference type="Pfam" id="PF00459">
    <property type="entry name" value="Inositol_P"/>
    <property type="match status" value="1"/>
</dbReference>
<dbReference type="PROSITE" id="PS00629">
    <property type="entry name" value="IMP_1"/>
    <property type="match status" value="1"/>
</dbReference>
<organism evidence="8 9">
    <name type="scientific">Candidatus Buchananbacteria bacterium RIFCSPHIGHO2_01_FULL_39_8</name>
    <dbReference type="NCBI Taxonomy" id="1797533"/>
    <lineage>
        <taxon>Bacteria</taxon>
        <taxon>Candidatus Buchananiibacteriota</taxon>
    </lineage>
</organism>
<dbReference type="InterPro" id="IPR000760">
    <property type="entry name" value="Inositol_monophosphatase-like"/>
</dbReference>
<dbReference type="AlphaFoldDB" id="A0A1G1XXN5"/>
<comment type="catalytic activity">
    <reaction evidence="1">
        <text>adenosine 3',5'-bisphosphate + H2O = AMP + phosphate</text>
        <dbReference type="Rhea" id="RHEA:10040"/>
        <dbReference type="ChEBI" id="CHEBI:15377"/>
        <dbReference type="ChEBI" id="CHEBI:43474"/>
        <dbReference type="ChEBI" id="CHEBI:58343"/>
        <dbReference type="ChEBI" id="CHEBI:456215"/>
        <dbReference type="EC" id="3.1.3.7"/>
    </reaction>
</comment>
<dbReference type="Gene3D" id="3.40.190.80">
    <property type="match status" value="1"/>
</dbReference>
<dbReference type="EMBL" id="MHIC01000023">
    <property type="protein sequence ID" value="OGY44829.1"/>
    <property type="molecule type" value="Genomic_DNA"/>
</dbReference>
<sequence>MKIAEELPEFYPETILAIQAARKGAKVLLDVYESNFSAEIRDGEPVTEADRISNEVILKELADTKYLVLSEESLDGHERLKQQKIWVIDPLDGTSDFVNKTGEFSILIGLVDTMLPILGVIYQPINDILYVAEKGRGAYQQIKKDWHKLSVSSISDISMARVVMSRHHLEEKEKKFLNKLGVTKFIQQGSCGLKVATIAEGKAELYLTMTDKIKQWDTCAANCIIAEAGGKMTDMLGNPLQYNTAEVRHQNGILASNGNFFESVIRIYKEFV</sequence>
<dbReference type="STRING" id="1797533.A2731_00705"/>
<feature type="binding site" evidence="7">
    <location>
        <position position="71"/>
    </location>
    <ligand>
        <name>Mg(2+)</name>
        <dbReference type="ChEBI" id="CHEBI:18420"/>
        <label>1</label>
        <note>catalytic</note>
    </ligand>
</feature>
<evidence type="ECO:0000256" key="4">
    <source>
        <dbReference type="ARBA" id="ARBA00041694"/>
    </source>
</evidence>
<dbReference type="PANTHER" id="PTHR43028:SF5">
    <property type="entry name" value="3'(2'),5'-BISPHOSPHATE NUCLEOTIDASE 1"/>
    <property type="match status" value="1"/>
</dbReference>
<evidence type="ECO:0000256" key="3">
    <source>
        <dbReference type="ARBA" id="ARBA00022842"/>
    </source>
</evidence>
<feature type="binding site" evidence="7">
    <location>
        <position position="91"/>
    </location>
    <ligand>
        <name>Mg(2+)</name>
        <dbReference type="ChEBI" id="CHEBI:18420"/>
        <label>1</label>
        <note>catalytic</note>
    </ligand>
</feature>
<dbReference type="PANTHER" id="PTHR43028">
    <property type="entry name" value="3'(2'),5'-BISPHOSPHATE NUCLEOTIDASE 1"/>
    <property type="match status" value="1"/>
</dbReference>
<feature type="binding site" evidence="7">
    <location>
        <position position="89"/>
    </location>
    <ligand>
        <name>Mg(2+)</name>
        <dbReference type="ChEBI" id="CHEBI:18420"/>
        <label>1</label>
        <note>catalytic</note>
    </ligand>
</feature>
<feature type="binding site" evidence="7">
    <location>
        <position position="217"/>
    </location>
    <ligand>
        <name>Mg(2+)</name>
        <dbReference type="ChEBI" id="CHEBI:18420"/>
        <label>1</label>
        <note>catalytic</note>
    </ligand>
</feature>
<dbReference type="CDD" id="cd01638">
    <property type="entry name" value="CysQ"/>
    <property type="match status" value="1"/>
</dbReference>
<dbReference type="PRINTS" id="PR00377">
    <property type="entry name" value="IMPHPHTASES"/>
</dbReference>
<dbReference type="InterPro" id="IPR020550">
    <property type="entry name" value="Inositol_monophosphatase_CS"/>
</dbReference>
<comment type="caution">
    <text evidence="8">The sequence shown here is derived from an EMBL/GenBank/DDBJ whole genome shotgun (WGS) entry which is preliminary data.</text>
</comment>
<dbReference type="SUPFAM" id="SSF56655">
    <property type="entry name" value="Carbohydrate phosphatase"/>
    <property type="match status" value="1"/>
</dbReference>